<feature type="region of interest" description="Disordered" evidence="1">
    <location>
        <begin position="1"/>
        <end position="26"/>
    </location>
</feature>
<evidence type="ECO:0000313" key="2">
    <source>
        <dbReference type="EMBL" id="DAD19421.1"/>
    </source>
</evidence>
<dbReference type="Proteomes" id="UP000607653">
    <property type="component" value="Unassembled WGS sequence"/>
</dbReference>
<evidence type="ECO:0000313" key="3">
    <source>
        <dbReference type="Proteomes" id="UP000607653"/>
    </source>
</evidence>
<organism evidence="2 3">
    <name type="scientific">Nelumbo nucifera</name>
    <name type="common">Sacred lotus</name>
    <dbReference type="NCBI Taxonomy" id="4432"/>
    <lineage>
        <taxon>Eukaryota</taxon>
        <taxon>Viridiplantae</taxon>
        <taxon>Streptophyta</taxon>
        <taxon>Embryophyta</taxon>
        <taxon>Tracheophyta</taxon>
        <taxon>Spermatophyta</taxon>
        <taxon>Magnoliopsida</taxon>
        <taxon>Proteales</taxon>
        <taxon>Nelumbonaceae</taxon>
        <taxon>Nelumbo</taxon>
    </lineage>
</organism>
<protein>
    <submittedName>
        <fullName evidence="2">Uncharacterized protein</fullName>
    </submittedName>
</protein>
<evidence type="ECO:0000256" key="1">
    <source>
        <dbReference type="SAM" id="MobiDB-lite"/>
    </source>
</evidence>
<name>A0A822XJV5_NELNU</name>
<proteinExistence type="predicted"/>
<dbReference type="AlphaFoldDB" id="A0A822XJV5"/>
<accession>A0A822XJV5</accession>
<keyword evidence="3" id="KW-1185">Reference proteome</keyword>
<sequence>MAAGGGGKQEPLPRHKWRTKESLPNS</sequence>
<gene>
    <name evidence="2" type="ORF">HUJ06_020884</name>
</gene>
<comment type="caution">
    <text evidence="2">The sequence shown here is derived from an EMBL/GenBank/DDBJ whole genome shotgun (WGS) entry which is preliminary data.</text>
</comment>
<reference evidence="2 3" key="1">
    <citation type="journal article" date="2020" name="Mol. Biol. Evol.">
        <title>Distinct Expression and Methylation Patterns for Genes with Different Fates following a Single Whole-Genome Duplication in Flowering Plants.</title>
        <authorList>
            <person name="Shi T."/>
            <person name="Rahmani R.S."/>
            <person name="Gugger P.F."/>
            <person name="Wang M."/>
            <person name="Li H."/>
            <person name="Zhang Y."/>
            <person name="Li Z."/>
            <person name="Wang Q."/>
            <person name="Van de Peer Y."/>
            <person name="Marchal K."/>
            <person name="Chen J."/>
        </authorList>
    </citation>
    <scope>NUCLEOTIDE SEQUENCE [LARGE SCALE GENOMIC DNA]</scope>
    <source>
        <tissue evidence="2">Leaf</tissue>
    </source>
</reference>
<dbReference type="EMBL" id="DUZY01000001">
    <property type="protein sequence ID" value="DAD19421.1"/>
    <property type="molecule type" value="Genomic_DNA"/>
</dbReference>